<dbReference type="AlphaFoldDB" id="W5IJ14"/>
<sequence length="155" mass="17646">MTYRQRHDFIVFTVVMFIVGAFTYLPLGIWSACTAENHNPAGVIIGVFFSGGYLLFSILTGLIITTRWVSTLSYRSKIIIIVFFLVPLIMVMAGIYYSIPYWFYNLNQYRRMKKERSMKCGFRSEVFQGNDSSGNSSAEGTDKDKPQESGQTKEG</sequence>
<reference evidence="3 4" key="1">
    <citation type="submission" date="2012-01" db="EMBL/GenBank/DDBJ databases">
        <title>The Genome Sequence of Scardovia inopinata F0304.</title>
        <authorList>
            <consortium name="The Broad Institute Genome Sequencing Platform"/>
            <person name="Ward D."/>
            <person name="Earl A."/>
            <person name="Feldgarden M."/>
            <person name="Gevers D."/>
            <person name="Young S."/>
            <person name="Zeng Q."/>
            <person name="Koehrsen M."/>
            <person name="Alvarado L."/>
            <person name="Berlin A.M."/>
            <person name="Borenstein D."/>
            <person name="Chapman S.B."/>
            <person name="Chen Z."/>
            <person name="Engels R."/>
            <person name="Freedman E."/>
            <person name="Gellesch M."/>
            <person name="Goldberg J."/>
            <person name="Griggs A."/>
            <person name="Gujja S."/>
            <person name="Heilman E.R."/>
            <person name="Heiman D.I."/>
            <person name="Hepburn T.A."/>
            <person name="Howarth C."/>
            <person name="Jen D."/>
            <person name="Larson L."/>
            <person name="Mehta T."/>
            <person name="Park D."/>
            <person name="Pearson M."/>
            <person name="Richards J."/>
            <person name="Roberts A."/>
            <person name="Saif S."/>
            <person name="Shea T.D."/>
            <person name="Shenoy N."/>
            <person name="Sisk P."/>
            <person name="Stolte C."/>
            <person name="Sykes S.N."/>
            <person name="Walk T."/>
            <person name="White J."/>
            <person name="Yandava C."/>
            <person name="Izard J."/>
            <person name="Baranova O.V."/>
            <person name="Blanton J.M."/>
            <person name="Tanner A.C."/>
            <person name="Dewhirst F."/>
            <person name="Haas B."/>
            <person name="Nusbaum C."/>
            <person name="Birren B."/>
        </authorList>
    </citation>
    <scope>NUCLEOTIDE SEQUENCE [LARGE SCALE GENOMIC DNA]</scope>
    <source>
        <strain evidence="3 4">F0304</strain>
    </source>
</reference>
<evidence type="ECO:0000313" key="3">
    <source>
        <dbReference type="EMBL" id="EFG26998.2"/>
    </source>
</evidence>
<feature type="transmembrane region" description="Helical" evidence="2">
    <location>
        <begin position="41"/>
        <end position="66"/>
    </location>
</feature>
<feature type="compositionally biased region" description="Polar residues" evidence="1">
    <location>
        <begin position="127"/>
        <end position="139"/>
    </location>
</feature>
<feature type="transmembrane region" description="Helical" evidence="2">
    <location>
        <begin position="9"/>
        <end position="29"/>
    </location>
</feature>
<dbReference type="EMBL" id="ADCX01000003">
    <property type="protein sequence ID" value="EFG26998.2"/>
    <property type="molecule type" value="Genomic_DNA"/>
</dbReference>
<keyword evidence="2" id="KW-1133">Transmembrane helix</keyword>
<dbReference type="PROSITE" id="PS51257">
    <property type="entry name" value="PROKAR_LIPOPROTEIN"/>
    <property type="match status" value="1"/>
</dbReference>
<feature type="transmembrane region" description="Helical" evidence="2">
    <location>
        <begin position="78"/>
        <end position="99"/>
    </location>
</feature>
<keyword evidence="2" id="KW-0812">Transmembrane</keyword>
<evidence type="ECO:0000256" key="2">
    <source>
        <dbReference type="SAM" id="Phobius"/>
    </source>
</evidence>
<gene>
    <name evidence="3" type="ORF">HMPREF9020_00629</name>
</gene>
<feature type="compositionally biased region" description="Basic and acidic residues" evidence="1">
    <location>
        <begin position="140"/>
        <end position="155"/>
    </location>
</feature>
<comment type="caution">
    <text evidence="3">The sequence shown here is derived from an EMBL/GenBank/DDBJ whole genome shotgun (WGS) entry which is preliminary data.</text>
</comment>
<evidence type="ECO:0000256" key="1">
    <source>
        <dbReference type="SAM" id="MobiDB-lite"/>
    </source>
</evidence>
<feature type="region of interest" description="Disordered" evidence="1">
    <location>
        <begin position="125"/>
        <end position="155"/>
    </location>
</feature>
<name>W5IJ14_SCAIO</name>
<accession>W5IJ14</accession>
<proteinExistence type="predicted"/>
<evidence type="ECO:0000313" key="4">
    <source>
        <dbReference type="Proteomes" id="UP000005777"/>
    </source>
</evidence>
<dbReference type="HOGENOM" id="CLU_1694285_0_0_11"/>
<protein>
    <submittedName>
        <fullName evidence="3">Uncharacterized protein</fullName>
    </submittedName>
</protein>
<dbReference type="Proteomes" id="UP000005777">
    <property type="component" value="Unassembled WGS sequence"/>
</dbReference>
<keyword evidence="2" id="KW-0472">Membrane</keyword>
<keyword evidence="4" id="KW-1185">Reference proteome</keyword>
<organism evidence="3 4">
    <name type="scientific">Scardovia inopinata F0304</name>
    <dbReference type="NCBI Taxonomy" id="641146"/>
    <lineage>
        <taxon>Bacteria</taxon>
        <taxon>Bacillati</taxon>
        <taxon>Actinomycetota</taxon>
        <taxon>Actinomycetes</taxon>
        <taxon>Bifidobacteriales</taxon>
        <taxon>Bifidobacteriaceae</taxon>
        <taxon>Scardovia</taxon>
    </lineage>
</organism>